<dbReference type="GO" id="GO:0016301">
    <property type="term" value="F:kinase activity"/>
    <property type="evidence" value="ECO:0007669"/>
    <property type="project" value="UniProtKB-KW"/>
</dbReference>
<dbReference type="Pfam" id="PF04607">
    <property type="entry name" value="RelA_SpoT"/>
    <property type="match status" value="1"/>
</dbReference>
<evidence type="ECO:0000259" key="1">
    <source>
        <dbReference type="SMART" id="SM00954"/>
    </source>
</evidence>
<name>A0A3Q9G5I4_9ACTO</name>
<protein>
    <submittedName>
        <fullName evidence="2">GTP pyrophosphokinase family protein</fullName>
    </submittedName>
</protein>
<dbReference type="OrthoDB" id="9789634at2"/>
<dbReference type="PANTHER" id="PTHR47837:SF2">
    <property type="entry name" value="GTP PYROPHOSPHOKINASE YWAC"/>
    <property type="match status" value="1"/>
</dbReference>
<proteinExistence type="predicted"/>
<dbReference type="InterPro" id="IPR043519">
    <property type="entry name" value="NT_sf"/>
</dbReference>
<evidence type="ECO:0000313" key="2">
    <source>
        <dbReference type="EMBL" id="AZQ78098.1"/>
    </source>
</evidence>
<dbReference type="SMART" id="SM00954">
    <property type="entry name" value="RelA_SpoT"/>
    <property type="match status" value="1"/>
</dbReference>
<dbReference type="Gene3D" id="3.30.460.10">
    <property type="entry name" value="Beta Polymerase, domain 2"/>
    <property type="match status" value="1"/>
</dbReference>
<gene>
    <name evidence="2" type="ORF">EJ997_02060</name>
</gene>
<dbReference type="GO" id="GO:0015969">
    <property type="term" value="P:guanosine tetraphosphate metabolic process"/>
    <property type="evidence" value="ECO:0007669"/>
    <property type="project" value="InterPro"/>
</dbReference>
<dbReference type="Proteomes" id="UP000280344">
    <property type="component" value="Chromosome"/>
</dbReference>
<reference evidence="2 3" key="1">
    <citation type="submission" date="2018-12" db="EMBL/GenBank/DDBJ databases">
        <title>Complete genome sequence of Flaviflexus sp. H23T48.</title>
        <authorList>
            <person name="Bae J.-W."/>
            <person name="Lee J.-Y."/>
        </authorList>
    </citation>
    <scope>NUCLEOTIDE SEQUENCE [LARGE SCALE GENOMIC DNA]</scope>
    <source>
        <strain evidence="2 3">H23T48</strain>
    </source>
</reference>
<dbReference type="InterPro" id="IPR007685">
    <property type="entry name" value="RelA_SpoT"/>
</dbReference>
<sequence length="238" mass="27615">MRERVSAAFELREAFARLSLEYQAGLDEVLTKINILRAEFEHLHEYSPIEHVTTRLKSPKSIMKKMRRKGDVLTLGNVRECVRDIAGIRIVCSFIQDTYKVAEALMKQQDVNVLEIKDYIKDSKPNGYQSLHLIVEIPVFLSHEVVKVPVEVQIRTIAMDFWASLEHKIYYKFDTEIPDFLREGLLEAAETAARLDRQMEEIHTEVRQLRPPSPSRKFSVADDYIIPTADDIDELLKE</sequence>
<organism evidence="2 3">
    <name type="scientific">Flaviflexus ciconiae</name>
    <dbReference type="NCBI Taxonomy" id="2496867"/>
    <lineage>
        <taxon>Bacteria</taxon>
        <taxon>Bacillati</taxon>
        <taxon>Actinomycetota</taxon>
        <taxon>Actinomycetes</taxon>
        <taxon>Actinomycetales</taxon>
        <taxon>Actinomycetaceae</taxon>
        <taxon>Flaviflexus</taxon>
    </lineage>
</organism>
<keyword evidence="2" id="KW-0418">Kinase</keyword>
<dbReference type="Gene3D" id="1.10.287.860">
    <property type="entry name" value="Nucleotidyltransferase"/>
    <property type="match status" value="1"/>
</dbReference>
<dbReference type="EMBL" id="CP034593">
    <property type="protein sequence ID" value="AZQ78098.1"/>
    <property type="molecule type" value="Genomic_DNA"/>
</dbReference>
<dbReference type="InterPro" id="IPR052366">
    <property type="entry name" value="GTP_Pyrophosphokinase"/>
</dbReference>
<dbReference type="AlphaFoldDB" id="A0A3Q9G5I4"/>
<keyword evidence="3" id="KW-1185">Reference proteome</keyword>
<dbReference type="SUPFAM" id="SSF81301">
    <property type="entry name" value="Nucleotidyltransferase"/>
    <property type="match status" value="1"/>
</dbReference>
<feature type="domain" description="RelA/SpoT" evidence="1">
    <location>
        <begin position="54"/>
        <end position="177"/>
    </location>
</feature>
<evidence type="ECO:0000313" key="3">
    <source>
        <dbReference type="Proteomes" id="UP000280344"/>
    </source>
</evidence>
<dbReference type="KEGG" id="flh:EJ997_02060"/>
<dbReference type="PANTHER" id="PTHR47837">
    <property type="entry name" value="GTP PYROPHOSPHOKINASE YJBM"/>
    <property type="match status" value="1"/>
</dbReference>
<keyword evidence="2" id="KW-0808">Transferase</keyword>
<accession>A0A3Q9G5I4</accession>
<dbReference type="CDD" id="cd05399">
    <property type="entry name" value="NT_Rel-Spo_like"/>
    <property type="match status" value="1"/>
</dbReference>